<reference evidence="4" key="2">
    <citation type="submission" date="2019-01" db="UniProtKB">
        <authorList>
            <consortium name="EnsemblPlants"/>
        </authorList>
    </citation>
    <scope>IDENTIFICATION</scope>
    <source>
        <strain evidence="4">cv. Heinz 1706</strain>
    </source>
</reference>
<dbReference type="PROSITE" id="PS51294">
    <property type="entry name" value="HTH_MYB"/>
    <property type="match status" value="1"/>
</dbReference>
<dbReference type="GO" id="GO:0010597">
    <property type="term" value="P:green leaf volatile biosynthetic process"/>
    <property type="evidence" value="ECO:0007669"/>
    <property type="project" value="UniProtKB-ARBA"/>
</dbReference>
<evidence type="ECO:0000259" key="3">
    <source>
        <dbReference type="PROSITE" id="PS51294"/>
    </source>
</evidence>
<dbReference type="GO" id="GO:0000978">
    <property type="term" value="F:RNA polymerase II cis-regulatory region sequence-specific DNA binding"/>
    <property type="evidence" value="ECO:0000318"/>
    <property type="project" value="GO_Central"/>
</dbReference>
<dbReference type="EnsemblPlants" id="Solyc12g019773.1.1">
    <property type="protein sequence ID" value="Solyc12g019773.1.1"/>
    <property type="gene ID" value="Solyc12g019773.1"/>
</dbReference>
<dbReference type="Proteomes" id="UP000004994">
    <property type="component" value="Chromosome 12"/>
</dbReference>
<dbReference type="SUPFAM" id="SSF46689">
    <property type="entry name" value="Homeodomain-like"/>
    <property type="match status" value="1"/>
</dbReference>
<dbReference type="GO" id="GO:0006355">
    <property type="term" value="P:regulation of DNA-templated transcription"/>
    <property type="evidence" value="ECO:0000318"/>
    <property type="project" value="GO_Central"/>
</dbReference>
<dbReference type="InParanoid" id="A0A3Q7J6Q1"/>
<dbReference type="GO" id="GO:0000981">
    <property type="term" value="F:DNA-binding transcription factor activity, RNA polymerase II-specific"/>
    <property type="evidence" value="ECO:0000318"/>
    <property type="project" value="GO_Central"/>
</dbReference>
<proteinExistence type="predicted"/>
<accession>A0A3Q7J6Q1</accession>
<dbReference type="Gramene" id="Solyc12g019773.1.1">
    <property type="protein sequence ID" value="Solyc12g019773.1.1"/>
    <property type="gene ID" value="Solyc12g019773.1"/>
</dbReference>
<evidence type="ECO:0000256" key="1">
    <source>
        <dbReference type="ARBA" id="ARBA00004123"/>
    </source>
</evidence>
<reference evidence="4" key="1">
    <citation type="journal article" date="2012" name="Nature">
        <title>The tomato genome sequence provides insights into fleshy fruit evolution.</title>
        <authorList>
            <consortium name="Tomato Genome Consortium"/>
        </authorList>
    </citation>
    <scope>NUCLEOTIDE SEQUENCE [LARGE SCALE GENOMIC DNA]</scope>
    <source>
        <strain evidence="4">cv. Heinz 1706</strain>
    </source>
</reference>
<evidence type="ECO:0000256" key="2">
    <source>
        <dbReference type="ARBA" id="ARBA00023242"/>
    </source>
</evidence>
<dbReference type="Gene3D" id="1.10.10.60">
    <property type="entry name" value="Homeodomain-like"/>
    <property type="match status" value="1"/>
</dbReference>
<keyword evidence="5" id="KW-1185">Reference proteome</keyword>
<keyword evidence="2" id="KW-0539">Nucleus</keyword>
<comment type="subcellular location">
    <subcellularLocation>
        <location evidence="1">Nucleus</location>
    </subcellularLocation>
</comment>
<dbReference type="Pfam" id="PF00249">
    <property type="entry name" value="Myb_DNA-binding"/>
    <property type="match status" value="1"/>
</dbReference>
<organism evidence="4">
    <name type="scientific">Solanum lycopersicum</name>
    <name type="common">Tomato</name>
    <name type="synonym">Lycopersicon esculentum</name>
    <dbReference type="NCBI Taxonomy" id="4081"/>
    <lineage>
        <taxon>Eukaryota</taxon>
        <taxon>Viridiplantae</taxon>
        <taxon>Streptophyta</taxon>
        <taxon>Embryophyta</taxon>
        <taxon>Tracheophyta</taxon>
        <taxon>Spermatophyta</taxon>
        <taxon>Magnoliopsida</taxon>
        <taxon>eudicotyledons</taxon>
        <taxon>Gunneridae</taxon>
        <taxon>Pentapetalae</taxon>
        <taxon>asterids</taxon>
        <taxon>lamiids</taxon>
        <taxon>Solanales</taxon>
        <taxon>Solanaceae</taxon>
        <taxon>Solanoideae</taxon>
        <taxon>Solaneae</taxon>
        <taxon>Solanum</taxon>
        <taxon>Solanum subgen. Lycopersicon</taxon>
    </lineage>
</organism>
<dbReference type="InterPro" id="IPR001005">
    <property type="entry name" value="SANT/Myb"/>
</dbReference>
<dbReference type="InterPro" id="IPR017930">
    <property type="entry name" value="Myb_dom"/>
</dbReference>
<dbReference type="GO" id="GO:0005634">
    <property type="term" value="C:nucleus"/>
    <property type="evidence" value="ECO:0000318"/>
    <property type="project" value="GO_Central"/>
</dbReference>
<evidence type="ECO:0000313" key="5">
    <source>
        <dbReference type="Proteomes" id="UP000004994"/>
    </source>
</evidence>
<dbReference type="InterPro" id="IPR009057">
    <property type="entry name" value="Homeodomain-like_sf"/>
</dbReference>
<dbReference type="AlphaFoldDB" id="A0A3Q7J6Q1"/>
<feature type="domain" description="HTH myb-type" evidence="3">
    <location>
        <begin position="21"/>
        <end position="57"/>
    </location>
</feature>
<name>A0A3Q7J6Q1_SOLLC</name>
<evidence type="ECO:0000313" key="4">
    <source>
        <dbReference type="EnsemblPlants" id="Solyc12g019773.1.1"/>
    </source>
</evidence>
<sequence>MRQIKRRWNLGEDELLHSQLIPGRTRQPFTQEEDDNIFKAHVKFSNQWAKITTLLPG</sequence>
<protein>
    <recommendedName>
        <fullName evidence="3">HTH myb-type domain-containing protein</fullName>
    </recommendedName>
</protein>